<dbReference type="InterPro" id="IPR020588">
    <property type="entry name" value="RecA_ATP-bd"/>
</dbReference>
<evidence type="ECO:0000256" key="3">
    <source>
        <dbReference type="ARBA" id="ARBA00022741"/>
    </source>
</evidence>
<dbReference type="InterPro" id="IPR003593">
    <property type="entry name" value="AAA+_ATPase"/>
</dbReference>
<dbReference type="SMART" id="SM00382">
    <property type="entry name" value="AAA"/>
    <property type="match status" value="1"/>
</dbReference>
<dbReference type="GO" id="GO:0005524">
    <property type="term" value="F:ATP binding"/>
    <property type="evidence" value="ECO:0007669"/>
    <property type="project" value="UniProtKB-KW"/>
</dbReference>
<dbReference type="GO" id="GO:0007131">
    <property type="term" value="P:reciprocal meiotic recombination"/>
    <property type="evidence" value="ECO:0007669"/>
    <property type="project" value="TreeGrafter"/>
</dbReference>
<dbReference type="Proteomes" id="UP000583929">
    <property type="component" value="Unassembled WGS sequence"/>
</dbReference>
<evidence type="ECO:0000256" key="6">
    <source>
        <dbReference type="ARBA" id="ARBA00023125"/>
    </source>
</evidence>
<evidence type="ECO:0000313" key="12">
    <source>
        <dbReference type="EMBL" id="KAF4390187.1"/>
    </source>
</evidence>
<evidence type="ECO:0000256" key="8">
    <source>
        <dbReference type="ARBA" id="ARBA00023204"/>
    </source>
</evidence>
<dbReference type="AlphaFoldDB" id="A0A7J6H4N0"/>
<keyword evidence="13" id="KW-1185">Reference proteome</keyword>
<evidence type="ECO:0000256" key="7">
    <source>
        <dbReference type="ARBA" id="ARBA00023172"/>
    </source>
</evidence>
<dbReference type="Pfam" id="PF08423">
    <property type="entry name" value="Rad51"/>
    <property type="match status" value="1"/>
</dbReference>
<dbReference type="GO" id="GO:0005815">
    <property type="term" value="C:microtubule organizing center"/>
    <property type="evidence" value="ECO:0007669"/>
    <property type="project" value="TreeGrafter"/>
</dbReference>
<gene>
    <name evidence="12" type="ORF">G4B88_005105</name>
</gene>
<dbReference type="InterPro" id="IPR047323">
    <property type="entry name" value="Rad51D_C"/>
</dbReference>
<dbReference type="Gene3D" id="3.40.50.300">
    <property type="entry name" value="P-loop containing nucleotide triphosphate hydrolases"/>
    <property type="match status" value="1"/>
</dbReference>
<keyword evidence="8" id="KW-0234">DNA repair</keyword>
<dbReference type="InterPro" id="IPR013632">
    <property type="entry name" value="Rad51_C"/>
</dbReference>
<evidence type="ECO:0000259" key="11">
    <source>
        <dbReference type="PROSITE" id="PS50162"/>
    </source>
</evidence>
<keyword evidence="5" id="KW-0067">ATP-binding</keyword>
<evidence type="ECO:0000256" key="1">
    <source>
        <dbReference type="ARBA" id="ARBA00004123"/>
    </source>
</evidence>
<dbReference type="GO" id="GO:0003697">
    <property type="term" value="F:single-stranded DNA binding"/>
    <property type="evidence" value="ECO:0007669"/>
    <property type="project" value="TreeGrafter"/>
</dbReference>
<reference evidence="12 13" key="1">
    <citation type="journal article" date="2020" name="bioRxiv">
        <title>Sequence and annotation of 42 cannabis genomes reveals extensive copy number variation in cannabinoid synthesis and pathogen resistance genes.</title>
        <authorList>
            <person name="Mckernan K.J."/>
            <person name="Helbert Y."/>
            <person name="Kane L.T."/>
            <person name="Ebling H."/>
            <person name="Zhang L."/>
            <person name="Liu B."/>
            <person name="Eaton Z."/>
            <person name="Mclaughlin S."/>
            <person name="Kingan S."/>
            <person name="Baybayan P."/>
            <person name="Concepcion G."/>
            <person name="Jordan M."/>
            <person name="Riva A."/>
            <person name="Barbazuk W."/>
            <person name="Harkins T."/>
        </authorList>
    </citation>
    <scope>NUCLEOTIDE SEQUENCE [LARGE SCALE GENOMIC DNA]</scope>
    <source>
        <strain evidence="13">cv. Jamaican Lion 4</strain>
        <tissue evidence="12">Leaf</tissue>
    </source>
</reference>
<keyword evidence="4" id="KW-0227">DNA damage</keyword>
<dbReference type="GO" id="GO:0000724">
    <property type="term" value="P:double-strand break repair via homologous recombination"/>
    <property type="evidence" value="ECO:0007669"/>
    <property type="project" value="TreeGrafter"/>
</dbReference>
<dbReference type="GO" id="GO:0140664">
    <property type="term" value="F:ATP-dependent DNA damage sensor activity"/>
    <property type="evidence" value="ECO:0007669"/>
    <property type="project" value="InterPro"/>
</dbReference>
<keyword evidence="3" id="KW-0547">Nucleotide-binding</keyword>
<evidence type="ECO:0000256" key="2">
    <source>
        <dbReference type="ARBA" id="ARBA00007095"/>
    </source>
</evidence>
<dbReference type="GO" id="GO:0000400">
    <property type="term" value="F:four-way junction DNA binding"/>
    <property type="evidence" value="ECO:0007669"/>
    <property type="project" value="TreeGrafter"/>
</dbReference>
<dbReference type="PANTHER" id="PTHR46457:SF1">
    <property type="entry name" value="DNA REPAIR PROTEIN RAD51 HOMOLOG 4"/>
    <property type="match status" value="1"/>
</dbReference>
<evidence type="ECO:0000256" key="5">
    <source>
        <dbReference type="ARBA" id="ARBA00022840"/>
    </source>
</evidence>
<sequence>MDPRPWTRTPTPTLTVRSPSPWSEFEGLGSASASGSRSGSESEFGVWSLGPGLGLGFESVFGFRFKYESEFGFGSKFRSKEIQVMFLIEMKYAVKLCIFTNSPSLNPVRIEFQCYMRRLGNTRKMAPLKSLEQDHPYIDSCFQSFCASLGILSVEDFLLNDHYEFAAIAERQPNSERIKQGIREIFSIIDGQRQPLLNGMEVLDDALRNKLVLSTGCDGIDLLLEGGLREGQLTELVGPSSSGKTQVCLQAASNVAKKQMGHRVIYIDTSNSFSPQRIACFVDLAEGRRLQNVMNNIFCQSVFDIFTMFRVLHQLESNMRSQRGPQMVRLIIVDSISSLITPILGGSGSHGHALMVTNHTVGGEGGVPKPALGETWKSIPHVRLLLSRDRENNATTVSIVKHSSVASGTTASF</sequence>
<name>A0A7J6H4N0_CANSA</name>
<dbReference type="CDD" id="cd19489">
    <property type="entry name" value="Rad51D"/>
    <property type="match status" value="1"/>
</dbReference>
<dbReference type="SUPFAM" id="SSF52540">
    <property type="entry name" value="P-loop containing nucleoside triphosphate hydrolases"/>
    <property type="match status" value="1"/>
</dbReference>
<accession>A0A7J6H4N0</accession>
<evidence type="ECO:0000256" key="4">
    <source>
        <dbReference type="ARBA" id="ARBA00022763"/>
    </source>
</evidence>
<evidence type="ECO:0000256" key="10">
    <source>
        <dbReference type="SAM" id="MobiDB-lite"/>
    </source>
</evidence>
<dbReference type="GO" id="GO:0005657">
    <property type="term" value="C:replication fork"/>
    <property type="evidence" value="ECO:0007669"/>
    <property type="project" value="TreeGrafter"/>
</dbReference>
<feature type="region of interest" description="Disordered" evidence="10">
    <location>
        <begin position="1"/>
        <end position="37"/>
    </location>
</feature>
<dbReference type="EMBL" id="JAATIQ010000064">
    <property type="protein sequence ID" value="KAF4390187.1"/>
    <property type="molecule type" value="Genomic_DNA"/>
</dbReference>
<feature type="domain" description="RecA family profile 1" evidence="11">
    <location>
        <begin position="209"/>
        <end position="413"/>
    </location>
</feature>
<evidence type="ECO:0000313" key="13">
    <source>
        <dbReference type="Proteomes" id="UP000583929"/>
    </source>
</evidence>
<keyword evidence="7" id="KW-0233">DNA recombination</keyword>
<keyword evidence="9" id="KW-0539">Nucleus</keyword>
<dbReference type="GO" id="GO:0042148">
    <property type="term" value="P:DNA strand invasion"/>
    <property type="evidence" value="ECO:0007669"/>
    <property type="project" value="TreeGrafter"/>
</dbReference>
<comment type="similarity">
    <text evidence="2">Belongs to the RecA family. RAD51 subfamily.</text>
</comment>
<organism evidence="12 13">
    <name type="scientific">Cannabis sativa</name>
    <name type="common">Hemp</name>
    <name type="synonym">Marijuana</name>
    <dbReference type="NCBI Taxonomy" id="3483"/>
    <lineage>
        <taxon>Eukaryota</taxon>
        <taxon>Viridiplantae</taxon>
        <taxon>Streptophyta</taxon>
        <taxon>Embryophyta</taxon>
        <taxon>Tracheophyta</taxon>
        <taxon>Spermatophyta</taxon>
        <taxon>Magnoliopsida</taxon>
        <taxon>eudicotyledons</taxon>
        <taxon>Gunneridae</taxon>
        <taxon>Pentapetalae</taxon>
        <taxon>rosids</taxon>
        <taxon>fabids</taxon>
        <taxon>Rosales</taxon>
        <taxon>Cannabaceae</taxon>
        <taxon>Cannabis</taxon>
    </lineage>
</organism>
<keyword evidence="6" id="KW-0238">DNA-binding</keyword>
<dbReference type="GO" id="GO:0000723">
    <property type="term" value="P:telomere maintenance"/>
    <property type="evidence" value="ECO:0007669"/>
    <property type="project" value="TreeGrafter"/>
</dbReference>
<dbReference type="InterPro" id="IPR051988">
    <property type="entry name" value="HRR_RAD51_Paralog"/>
</dbReference>
<protein>
    <recommendedName>
        <fullName evidence="11">RecA family profile 1 domain-containing protein</fullName>
    </recommendedName>
</protein>
<evidence type="ECO:0000256" key="9">
    <source>
        <dbReference type="ARBA" id="ARBA00023242"/>
    </source>
</evidence>
<dbReference type="InterPro" id="IPR027417">
    <property type="entry name" value="P-loop_NTPase"/>
</dbReference>
<comment type="caution">
    <text evidence="12">The sequence shown here is derived from an EMBL/GenBank/DDBJ whole genome shotgun (WGS) entry which is preliminary data.</text>
</comment>
<dbReference type="GO" id="GO:0033063">
    <property type="term" value="C:Rad51B-Rad51C-Rad51D-XRCC2 complex"/>
    <property type="evidence" value="ECO:0007669"/>
    <property type="project" value="TreeGrafter"/>
</dbReference>
<comment type="subcellular location">
    <subcellularLocation>
        <location evidence="1">Nucleus</location>
    </subcellularLocation>
</comment>
<proteinExistence type="inferred from homology"/>
<dbReference type="PANTHER" id="PTHR46457">
    <property type="entry name" value="DNA REPAIR PROTEIN RAD51 HOMOLOG 4"/>
    <property type="match status" value="1"/>
</dbReference>
<dbReference type="PROSITE" id="PS50162">
    <property type="entry name" value="RECA_2"/>
    <property type="match status" value="1"/>
</dbReference>